<dbReference type="InterPro" id="IPR054530">
    <property type="entry name" value="TcaA_4th"/>
</dbReference>
<keyword evidence="1" id="KW-1133">Transmembrane helix</keyword>
<accession>A0ABU1A7P9</accession>
<evidence type="ECO:0000256" key="1">
    <source>
        <dbReference type="SAM" id="Phobius"/>
    </source>
</evidence>
<dbReference type="Pfam" id="PF13240">
    <property type="entry name" value="Zn_Ribbon_1"/>
    <property type="match status" value="1"/>
</dbReference>
<evidence type="ECO:0000313" key="5">
    <source>
        <dbReference type="EMBL" id="MDQ7936979.1"/>
    </source>
</evidence>
<evidence type="ECO:0008006" key="7">
    <source>
        <dbReference type="Google" id="ProtNLM"/>
    </source>
</evidence>
<proteinExistence type="predicted"/>
<evidence type="ECO:0000259" key="4">
    <source>
        <dbReference type="Pfam" id="PF22820"/>
    </source>
</evidence>
<organism evidence="5 6">
    <name type="scientific">Lactiplantibacillus brownii</name>
    <dbReference type="NCBI Taxonomy" id="3069269"/>
    <lineage>
        <taxon>Bacteria</taxon>
        <taxon>Bacillati</taxon>
        <taxon>Bacillota</taxon>
        <taxon>Bacilli</taxon>
        <taxon>Lactobacillales</taxon>
        <taxon>Lactobacillaceae</taxon>
        <taxon>Lactiplantibacillus</taxon>
    </lineage>
</organism>
<dbReference type="InterPro" id="IPR026870">
    <property type="entry name" value="Zinc_ribbon_dom"/>
</dbReference>
<keyword evidence="6" id="KW-1185">Reference proteome</keyword>
<dbReference type="PANTHER" id="PTHR40038">
    <property type="entry name" value="MEMBRANE-ASSOCIATED PROTEIN TCAA"/>
    <property type="match status" value="1"/>
</dbReference>
<dbReference type="Pfam" id="PF22813">
    <property type="entry name" value="TcaA_2nd"/>
    <property type="match status" value="1"/>
</dbReference>
<dbReference type="InterPro" id="IPR054529">
    <property type="entry name" value="TcaA_2nd"/>
</dbReference>
<dbReference type="Proteomes" id="UP001227831">
    <property type="component" value="Unassembled WGS sequence"/>
</dbReference>
<dbReference type="RefSeq" id="WP_308702761.1">
    <property type="nucleotide sequence ID" value="NZ_JAVCWF010000001.1"/>
</dbReference>
<dbReference type="Pfam" id="PF22820">
    <property type="entry name" value="TcaA_3rd_4th"/>
    <property type="match status" value="2"/>
</dbReference>
<gene>
    <name evidence="5" type="ORF">RA086_04890</name>
</gene>
<evidence type="ECO:0000259" key="3">
    <source>
        <dbReference type="Pfam" id="PF22813"/>
    </source>
</evidence>
<feature type="domain" description="TcaA 4th" evidence="4">
    <location>
        <begin position="274"/>
        <end position="346"/>
    </location>
</feature>
<evidence type="ECO:0000313" key="6">
    <source>
        <dbReference type="Proteomes" id="UP001227831"/>
    </source>
</evidence>
<keyword evidence="1" id="KW-0812">Transmembrane</keyword>
<feature type="transmembrane region" description="Helical" evidence="1">
    <location>
        <begin position="85"/>
        <end position="104"/>
    </location>
</feature>
<name>A0ABU1A7P9_9LACO</name>
<feature type="domain" description="Zinc-ribbon" evidence="2">
    <location>
        <begin position="20"/>
        <end position="42"/>
    </location>
</feature>
<reference evidence="5 6" key="1">
    <citation type="journal article" date="2023" name="Int. J. Syst. Evol. Microbiol.">
        <title>Lactiplantibacillus brownii sp. nov., a novel psychrotolerant species isolated from sauerkraut.</title>
        <authorList>
            <person name="Heng Y.C."/>
            <person name="Silvaraju S."/>
            <person name="Lee J.K.Y."/>
            <person name="Kittelmann S."/>
        </authorList>
    </citation>
    <scope>NUCLEOTIDE SEQUENCE [LARGE SCALE GENOMIC DNA]</scope>
    <source>
        <strain evidence="5 6">WILCCON 0030</strain>
    </source>
</reference>
<protein>
    <recommendedName>
        <fullName evidence="7">Zinc-ribbon domain-containing protein</fullName>
    </recommendedName>
</protein>
<feature type="domain" description="TcaA second" evidence="3">
    <location>
        <begin position="126"/>
        <end position="197"/>
    </location>
</feature>
<dbReference type="EMBL" id="JAVCWF010000001">
    <property type="protein sequence ID" value="MDQ7936979.1"/>
    <property type="molecule type" value="Genomic_DNA"/>
</dbReference>
<sequence length="492" mass="54309">MLKQQKYYQAADDRHSGGKFCPNCGQPVAAKDDFCGHCGFDLKAFWHKSKAGLHEEMPAKPAKSQPKQPVTTHIRRTRTKSPMPVWFWGIVGMIGVLVIGSYLYGQHYYQPANQLDRDMAALKTGKGLAKQVTSTDPSLKITTDSVKPMVAYFKHDAKALASLASDLKTNAGVNQYGIQFVRTGKAWLFFDKYQLQVPSIYANLTTNHENVSLAVNGKQVAKSTSARYIKKIGPYVPGNYTLTAKGKVGQHEITNKGTHYLHTNGQTVNLDLRTISLTVEGTPDTVIYVNGKKQGKIHSSGTLALNELPWSNHMMMIGKYQIGSKTITSTAADISAAEGEKITVKFPGTMSTDSATNLIGNVFSAVSRYTNTGNLKDATNYDNHSLDDYFVNGTDNVNYQELVKMAKGYYDNHDIIGVSYRPTLVSVVPAADGKSEITYDLKYDFTNTKDERLQVFRYTATVEKNGGHNKISKISAAKKIRDYTNSDNSSDN</sequence>
<evidence type="ECO:0000259" key="2">
    <source>
        <dbReference type="Pfam" id="PF13240"/>
    </source>
</evidence>
<dbReference type="PANTHER" id="PTHR40038:SF1">
    <property type="entry name" value="MEMBRANE-ASSOCIATED PROTEIN TCAA"/>
    <property type="match status" value="1"/>
</dbReference>
<keyword evidence="1" id="KW-0472">Membrane</keyword>
<feature type="domain" description="TcaA 4th" evidence="4">
    <location>
        <begin position="200"/>
        <end position="268"/>
    </location>
</feature>
<comment type="caution">
    <text evidence="5">The sequence shown here is derived from an EMBL/GenBank/DDBJ whole genome shotgun (WGS) entry which is preliminary data.</text>
</comment>